<keyword evidence="3" id="KW-1185">Reference proteome</keyword>
<gene>
    <name evidence="2" type="ORF">GTP77_24240</name>
</gene>
<dbReference type="SUPFAM" id="SSF88723">
    <property type="entry name" value="PIN domain-like"/>
    <property type="match status" value="1"/>
</dbReference>
<comment type="caution">
    <text evidence="2">The sequence shown here is derived from an EMBL/GenBank/DDBJ whole genome shotgun (WGS) entry which is preliminary data.</text>
</comment>
<dbReference type="EMBL" id="WWCU01000038">
    <property type="protein sequence ID" value="MYN10436.1"/>
    <property type="molecule type" value="Genomic_DNA"/>
</dbReference>
<dbReference type="PANTHER" id="PTHR34610:SF3">
    <property type="entry name" value="SSL7007 PROTEIN"/>
    <property type="match status" value="1"/>
</dbReference>
<feature type="domain" description="PIN" evidence="1">
    <location>
        <begin position="7"/>
        <end position="120"/>
    </location>
</feature>
<dbReference type="SMART" id="SM00670">
    <property type="entry name" value="PINc"/>
    <property type="match status" value="1"/>
</dbReference>
<protein>
    <submittedName>
        <fullName evidence="2">Putative toxin-antitoxin system toxin component, PIN family</fullName>
    </submittedName>
</protein>
<sequence length="138" mass="15481">MTQSDLRRIVFDTNVLVSAAILPVSVSRKALLHAVEHFQLVHSDQTWAEFTEVICRKKFDRYFPDLSRHEFLLVVARASEFLNVSTIVSDCRDPKDNRFLALAIDAGAAAIVSGDSDLLMLNPYRGIRVMSPSDFLGI</sequence>
<evidence type="ECO:0000259" key="1">
    <source>
        <dbReference type="SMART" id="SM00670"/>
    </source>
</evidence>
<dbReference type="PANTHER" id="PTHR34610">
    <property type="entry name" value="SSL7007 PROTEIN"/>
    <property type="match status" value="1"/>
</dbReference>
<reference evidence="2 3" key="1">
    <citation type="submission" date="2019-12" db="EMBL/GenBank/DDBJ databases">
        <title>Novel species isolated from a subtropical stream in China.</title>
        <authorList>
            <person name="Lu H."/>
        </authorList>
    </citation>
    <scope>NUCLEOTIDE SEQUENCE [LARGE SCALE GENOMIC DNA]</scope>
    <source>
        <strain evidence="2 3">FT127W</strain>
    </source>
</reference>
<dbReference type="InterPro" id="IPR002850">
    <property type="entry name" value="PIN_toxin-like"/>
</dbReference>
<dbReference type="AlphaFoldDB" id="A0A7X4KQM0"/>
<proteinExistence type="predicted"/>
<evidence type="ECO:0000313" key="3">
    <source>
        <dbReference type="Proteomes" id="UP000450676"/>
    </source>
</evidence>
<dbReference type="Proteomes" id="UP000450676">
    <property type="component" value="Unassembled WGS sequence"/>
</dbReference>
<evidence type="ECO:0000313" key="2">
    <source>
        <dbReference type="EMBL" id="MYN10436.1"/>
    </source>
</evidence>
<dbReference type="Pfam" id="PF13470">
    <property type="entry name" value="PIN_3"/>
    <property type="match status" value="1"/>
</dbReference>
<dbReference type="NCBIfam" id="TIGR00305">
    <property type="entry name" value="putative toxin-antitoxin system toxin component, PIN family"/>
    <property type="match status" value="1"/>
</dbReference>
<organism evidence="2 3">
    <name type="scientific">Pseudoduganella aquatica</name>
    <dbReference type="NCBI Taxonomy" id="2660641"/>
    <lineage>
        <taxon>Bacteria</taxon>
        <taxon>Pseudomonadati</taxon>
        <taxon>Pseudomonadota</taxon>
        <taxon>Betaproteobacteria</taxon>
        <taxon>Burkholderiales</taxon>
        <taxon>Oxalobacteraceae</taxon>
        <taxon>Telluria group</taxon>
        <taxon>Pseudoduganella</taxon>
    </lineage>
</organism>
<name>A0A7X4KQM0_9BURK</name>
<dbReference type="InterPro" id="IPR029060">
    <property type="entry name" value="PIN-like_dom_sf"/>
</dbReference>
<accession>A0A7X4KQM0</accession>
<dbReference type="RefSeq" id="WP_161074728.1">
    <property type="nucleotide sequence ID" value="NZ_CP086370.1"/>
</dbReference>
<dbReference type="InterPro" id="IPR002716">
    <property type="entry name" value="PIN_dom"/>
</dbReference>